<evidence type="ECO:0000313" key="1">
    <source>
        <dbReference type="EMBL" id="EXB56453.1"/>
    </source>
</evidence>
<dbReference type="AlphaFoldDB" id="W9R798"/>
<proteinExistence type="predicted"/>
<dbReference type="Proteomes" id="UP000030645">
    <property type="component" value="Unassembled WGS sequence"/>
</dbReference>
<evidence type="ECO:0000313" key="2">
    <source>
        <dbReference type="Proteomes" id="UP000030645"/>
    </source>
</evidence>
<accession>W9R798</accession>
<sequence length="70" mass="7632">MAISHGGKDGIIERGGIMVDGVVYMLIDATVLSIDAKKVLNLGRRTVGCNSYVEVDNFFDWKPSNISLCK</sequence>
<dbReference type="EMBL" id="KE344289">
    <property type="protein sequence ID" value="EXB56453.1"/>
    <property type="molecule type" value="Genomic_DNA"/>
</dbReference>
<keyword evidence="2" id="KW-1185">Reference proteome</keyword>
<name>W9R798_9ROSA</name>
<reference evidence="2" key="1">
    <citation type="submission" date="2013-01" db="EMBL/GenBank/DDBJ databases">
        <title>Draft Genome Sequence of a Mulberry Tree, Morus notabilis C.K. Schneid.</title>
        <authorList>
            <person name="He N."/>
            <person name="Zhao S."/>
        </authorList>
    </citation>
    <scope>NUCLEOTIDE SEQUENCE</scope>
</reference>
<protein>
    <submittedName>
        <fullName evidence="1">Uncharacterized protein</fullName>
    </submittedName>
</protein>
<gene>
    <name evidence="1" type="ORF">L484_009879</name>
</gene>
<organism evidence="1 2">
    <name type="scientific">Morus notabilis</name>
    <dbReference type="NCBI Taxonomy" id="981085"/>
    <lineage>
        <taxon>Eukaryota</taxon>
        <taxon>Viridiplantae</taxon>
        <taxon>Streptophyta</taxon>
        <taxon>Embryophyta</taxon>
        <taxon>Tracheophyta</taxon>
        <taxon>Spermatophyta</taxon>
        <taxon>Magnoliopsida</taxon>
        <taxon>eudicotyledons</taxon>
        <taxon>Gunneridae</taxon>
        <taxon>Pentapetalae</taxon>
        <taxon>rosids</taxon>
        <taxon>fabids</taxon>
        <taxon>Rosales</taxon>
        <taxon>Moraceae</taxon>
        <taxon>Moreae</taxon>
        <taxon>Morus</taxon>
    </lineage>
</organism>